<keyword evidence="2" id="KW-1185">Reference proteome</keyword>
<comment type="caution">
    <text evidence="1">The sequence shown here is derived from an EMBL/GenBank/DDBJ whole genome shotgun (WGS) entry which is preliminary data.</text>
</comment>
<organism evidence="1 2">
    <name type="scientific">Steinernema carpocapsae</name>
    <name type="common">Entomopathogenic nematode</name>
    <dbReference type="NCBI Taxonomy" id="34508"/>
    <lineage>
        <taxon>Eukaryota</taxon>
        <taxon>Metazoa</taxon>
        <taxon>Ecdysozoa</taxon>
        <taxon>Nematoda</taxon>
        <taxon>Chromadorea</taxon>
        <taxon>Rhabditida</taxon>
        <taxon>Tylenchina</taxon>
        <taxon>Panagrolaimomorpha</taxon>
        <taxon>Strongyloidoidea</taxon>
        <taxon>Steinernematidae</taxon>
        <taxon>Steinernema</taxon>
    </lineage>
</organism>
<dbReference type="EMBL" id="AZBU02000003">
    <property type="protein sequence ID" value="TKR88819.1"/>
    <property type="molecule type" value="Genomic_DNA"/>
</dbReference>
<sequence>MTEAAKQPENLSKATQKNSKNYPILHVFKAASKSSATTRRHVVFKFVAVAVSPGDGPATTSAIATLNTLSSSLSHMSLDAL</sequence>
<dbReference type="AlphaFoldDB" id="A0A4U5NYS6"/>
<evidence type="ECO:0000313" key="1">
    <source>
        <dbReference type="EMBL" id="TKR88819.1"/>
    </source>
</evidence>
<dbReference type="Proteomes" id="UP000298663">
    <property type="component" value="Unassembled WGS sequence"/>
</dbReference>
<proteinExistence type="predicted"/>
<evidence type="ECO:0000313" key="2">
    <source>
        <dbReference type="Proteomes" id="UP000298663"/>
    </source>
</evidence>
<accession>A0A4U5NYS6</accession>
<name>A0A4U5NYS6_STECR</name>
<reference evidence="1 2" key="1">
    <citation type="journal article" date="2015" name="Genome Biol.">
        <title>Comparative genomics of Steinernema reveals deeply conserved gene regulatory networks.</title>
        <authorList>
            <person name="Dillman A.R."/>
            <person name="Macchietto M."/>
            <person name="Porter C.F."/>
            <person name="Rogers A."/>
            <person name="Williams B."/>
            <person name="Antoshechkin I."/>
            <person name="Lee M.M."/>
            <person name="Goodwin Z."/>
            <person name="Lu X."/>
            <person name="Lewis E.E."/>
            <person name="Goodrich-Blair H."/>
            <person name="Stock S.P."/>
            <person name="Adams B.J."/>
            <person name="Sternberg P.W."/>
            <person name="Mortazavi A."/>
        </authorList>
    </citation>
    <scope>NUCLEOTIDE SEQUENCE [LARGE SCALE GENOMIC DNA]</scope>
    <source>
        <strain evidence="1 2">ALL</strain>
    </source>
</reference>
<reference evidence="1 2" key="2">
    <citation type="journal article" date="2019" name="G3 (Bethesda)">
        <title>Hybrid Assembly of the Genome of the Entomopathogenic Nematode Steinernema carpocapsae Identifies the X-Chromosome.</title>
        <authorList>
            <person name="Serra L."/>
            <person name="Macchietto M."/>
            <person name="Macias-Munoz A."/>
            <person name="McGill C.J."/>
            <person name="Rodriguez I.M."/>
            <person name="Rodriguez B."/>
            <person name="Murad R."/>
            <person name="Mortazavi A."/>
        </authorList>
    </citation>
    <scope>NUCLEOTIDE SEQUENCE [LARGE SCALE GENOMIC DNA]</scope>
    <source>
        <strain evidence="1 2">ALL</strain>
    </source>
</reference>
<protein>
    <submittedName>
        <fullName evidence="1">Uncharacterized protein</fullName>
    </submittedName>
</protein>
<gene>
    <name evidence="1" type="ORF">L596_013003</name>
</gene>